<evidence type="ECO:0008006" key="4">
    <source>
        <dbReference type="Google" id="ProtNLM"/>
    </source>
</evidence>
<keyword evidence="1" id="KW-0812">Transmembrane</keyword>
<evidence type="ECO:0000256" key="1">
    <source>
        <dbReference type="SAM" id="Phobius"/>
    </source>
</evidence>
<keyword evidence="1" id="KW-1133">Transmembrane helix</keyword>
<name>A0AAW8CIM9_9PAST</name>
<keyword evidence="1" id="KW-0472">Membrane</keyword>
<organism evidence="2 3">
    <name type="scientific">Phocoenobacter atlanticus subsp. atlanticus</name>
    <dbReference type="NCBI Taxonomy" id="3061285"/>
    <lineage>
        <taxon>Bacteria</taxon>
        <taxon>Pseudomonadati</taxon>
        <taxon>Pseudomonadota</taxon>
        <taxon>Gammaproteobacteria</taxon>
        <taxon>Pasteurellales</taxon>
        <taxon>Pasteurellaceae</taxon>
        <taxon>Phocoenobacter</taxon>
        <taxon>Phocoenobacter atlanticus</taxon>
    </lineage>
</organism>
<dbReference type="RefSeq" id="WP_306351459.1">
    <property type="nucleotide sequence ID" value="NZ_JASAWV010000005.1"/>
</dbReference>
<protein>
    <recommendedName>
        <fullName evidence="4">PrgI family protein</fullName>
    </recommendedName>
</protein>
<keyword evidence="3" id="KW-1185">Reference proteome</keyword>
<dbReference type="Proteomes" id="UP001226020">
    <property type="component" value="Unassembled WGS sequence"/>
</dbReference>
<proteinExistence type="predicted"/>
<feature type="transmembrane region" description="Helical" evidence="1">
    <location>
        <begin position="52"/>
        <end position="69"/>
    </location>
</feature>
<accession>A0AAW8CIM9</accession>
<sequence>MKPQVTLTQLEEEPETGFFGLTFAEIKVVFMKSFLVIITLSAIGSFFIEFSYAAILGMLIGGLFFWLSIKKTSGNRADKPLYYHRHIKIYKNHKLIIQPSKYYQRERTTI</sequence>
<dbReference type="EMBL" id="JASAXT010000005">
    <property type="protein sequence ID" value="MDP8148285.1"/>
    <property type="molecule type" value="Genomic_DNA"/>
</dbReference>
<gene>
    <name evidence="2" type="ORF">QJU57_04205</name>
</gene>
<evidence type="ECO:0000313" key="3">
    <source>
        <dbReference type="Proteomes" id="UP001226020"/>
    </source>
</evidence>
<comment type="caution">
    <text evidence="2">The sequence shown here is derived from an EMBL/GenBank/DDBJ whole genome shotgun (WGS) entry which is preliminary data.</text>
</comment>
<feature type="transmembrane region" description="Helical" evidence="1">
    <location>
        <begin position="28"/>
        <end position="46"/>
    </location>
</feature>
<reference evidence="2 3" key="1">
    <citation type="journal article" date="2023" name="Front. Microbiol.">
        <title>Phylogeography and host specificity of Pasteurellaceae pathogenic to sea-farmed fish in the north-east Atlantic.</title>
        <authorList>
            <person name="Gulla S."/>
            <person name="Colquhoun D.J."/>
            <person name="Olsen A.B."/>
            <person name="Spilsberg B."/>
            <person name="Lagesen K."/>
            <person name="Aakesson C.P."/>
            <person name="Strom S."/>
            <person name="Manji F."/>
            <person name="Birkbeck T.H."/>
            <person name="Nilsen H.K."/>
        </authorList>
    </citation>
    <scope>NUCLEOTIDE SEQUENCE [LARGE SCALE GENOMIC DNA]</scope>
    <source>
        <strain evidence="2 3">NVIB3131</strain>
    </source>
</reference>
<dbReference type="AlphaFoldDB" id="A0AAW8CIM9"/>
<evidence type="ECO:0000313" key="2">
    <source>
        <dbReference type="EMBL" id="MDP8148285.1"/>
    </source>
</evidence>